<dbReference type="Gene3D" id="3.40.50.720">
    <property type="entry name" value="NAD(P)-binding Rossmann-like Domain"/>
    <property type="match status" value="1"/>
</dbReference>
<proteinExistence type="inferred from homology"/>
<sequence length="347" mass="38630">MSKVLVTGGTGFIAGHTIQQLLQKGYKVVTTVRSDDKGDKLLNAHAPWSKNNLSYTIVKDVTQKGAFDEAIKTTPDLDYVIHTASPYHYDVSDPVANFLEPAITGTTSILQALHAHSTTIKRVVLLSSFAAMRNDANPPPAYDESSWNPVTWDEAATNTKKTYQGSKTLSERAAWDFIREQKPQFDLVAINPTLVFGPIAPHLRRADLPAGLNTSNQRIFNMLSGAMHDGLEPTGFYTFVDVRDVAAAHVAALELPRVAARQESRCLMIAGHFSNVEIARVVQEMMGKDERMKALPETLPEKDDLPPLDQRYRWDCSRSQDMFGVRYRGLEECVRNTVESLRRGLAE</sequence>
<dbReference type="GO" id="GO:0016616">
    <property type="term" value="F:oxidoreductase activity, acting on the CH-OH group of donors, NAD or NADP as acceptor"/>
    <property type="evidence" value="ECO:0007669"/>
    <property type="project" value="TreeGrafter"/>
</dbReference>
<accession>W2RP10</accession>
<name>W2RP10_CYPE1</name>
<dbReference type="VEuPathDB" id="FungiDB:HMPREF1541_06243"/>
<dbReference type="Proteomes" id="UP000030752">
    <property type="component" value="Unassembled WGS sequence"/>
</dbReference>
<evidence type="ECO:0000259" key="3">
    <source>
        <dbReference type="Pfam" id="PF01370"/>
    </source>
</evidence>
<gene>
    <name evidence="4" type="ORF">HMPREF1541_06243</name>
</gene>
<evidence type="ECO:0000256" key="2">
    <source>
        <dbReference type="ARBA" id="ARBA00023445"/>
    </source>
</evidence>
<dbReference type="RefSeq" id="XP_008718801.1">
    <property type="nucleotide sequence ID" value="XM_008720579.1"/>
</dbReference>
<dbReference type="OrthoDB" id="2735536at2759"/>
<protein>
    <recommendedName>
        <fullName evidence="3">NAD-dependent epimerase/dehydratase domain-containing protein</fullName>
    </recommendedName>
</protein>
<comment type="similarity">
    <text evidence="2">Belongs to the NAD(P)-dependent epimerase/dehydratase family. Dihydroflavonol-4-reductase subfamily.</text>
</comment>
<dbReference type="InParanoid" id="W2RP10"/>
<dbReference type="AlphaFoldDB" id="W2RP10"/>
<reference evidence="4 5" key="1">
    <citation type="submission" date="2013-03" db="EMBL/GenBank/DDBJ databases">
        <title>The Genome Sequence of Phialophora europaea CBS 101466.</title>
        <authorList>
            <consortium name="The Broad Institute Genomics Platform"/>
            <person name="Cuomo C."/>
            <person name="de Hoog S."/>
            <person name="Gorbushina A."/>
            <person name="Walker B."/>
            <person name="Young S.K."/>
            <person name="Zeng Q."/>
            <person name="Gargeya S."/>
            <person name="Fitzgerald M."/>
            <person name="Haas B."/>
            <person name="Abouelleil A."/>
            <person name="Allen A.W."/>
            <person name="Alvarado L."/>
            <person name="Arachchi H.M."/>
            <person name="Berlin A.M."/>
            <person name="Chapman S.B."/>
            <person name="Gainer-Dewar J."/>
            <person name="Goldberg J."/>
            <person name="Griggs A."/>
            <person name="Gujja S."/>
            <person name="Hansen M."/>
            <person name="Howarth C."/>
            <person name="Imamovic A."/>
            <person name="Ireland A."/>
            <person name="Larimer J."/>
            <person name="McCowan C."/>
            <person name="Murphy C."/>
            <person name="Pearson M."/>
            <person name="Poon T.W."/>
            <person name="Priest M."/>
            <person name="Roberts A."/>
            <person name="Saif S."/>
            <person name="Shea T."/>
            <person name="Sisk P."/>
            <person name="Sykes S."/>
            <person name="Wortman J."/>
            <person name="Nusbaum C."/>
            <person name="Birren B."/>
        </authorList>
    </citation>
    <scope>NUCLEOTIDE SEQUENCE [LARGE SCALE GENOMIC DNA]</scope>
    <source>
        <strain evidence="4 5">CBS 101466</strain>
    </source>
</reference>
<dbReference type="InterPro" id="IPR036291">
    <property type="entry name" value="NAD(P)-bd_dom_sf"/>
</dbReference>
<dbReference type="CDD" id="cd05227">
    <property type="entry name" value="AR_SDR_e"/>
    <property type="match status" value="1"/>
</dbReference>
<evidence type="ECO:0000313" key="4">
    <source>
        <dbReference type="EMBL" id="ETN38212.1"/>
    </source>
</evidence>
<dbReference type="PANTHER" id="PTHR10366">
    <property type="entry name" value="NAD DEPENDENT EPIMERASE/DEHYDRATASE"/>
    <property type="match status" value="1"/>
</dbReference>
<dbReference type="EMBL" id="KB822722">
    <property type="protein sequence ID" value="ETN38212.1"/>
    <property type="molecule type" value="Genomic_DNA"/>
</dbReference>
<dbReference type="InterPro" id="IPR050425">
    <property type="entry name" value="NAD(P)_dehydrat-like"/>
</dbReference>
<dbReference type="PANTHER" id="PTHR10366:SF814">
    <property type="entry name" value="NAD-DEPENDENT EPIMERASE_DEHYDRATASE DOMAIN-CONTAINING PROTEIN"/>
    <property type="match status" value="1"/>
</dbReference>
<dbReference type="InterPro" id="IPR001509">
    <property type="entry name" value="Epimerase_deHydtase"/>
</dbReference>
<dbReference type="STRING" id="1220924.W2RP10"/>
<evidence type="ECO:0000256" key="1">
    <source>
        <dbReference type="ARBA" id="ARBA00023002"/>
    </source>
</evidence>
<dbReference type="SUPFAM" id="SSF51735">
    <property type="entry name" value="NAD(P)-binding Rossmann-fold domains"/>
    <property type="match status" value="1"/>
</dbReference>
<dbReference type="Pfam" id="PF01370">
    <property type="entry name" value="Epimerase"/>
    <property type="match status" value="1"/>
</dbReference>
<evidence type="ECO:0000313" key="5">
    <source>
        <dbReference type="Proteomes" id="UP000030752"/>
    </source>
</evidence>
<organism evidence="4 5">
    <name type="scientific">Cyphellophora europaea (strain CBS 101466)</name>
    <name type="common">Phialophora europaea</name>
    <dbReference type="NCBI Taxonomy" id="1220924"/>
    <lineage>
        <taxon>Eukaryota</taxon>
        <taxon>Fungi</taxon>
        <taxon>Dikarya</taxon>
        <taxon>Ascomycota</taxon>
        <taxon>Pezizomycotina</taxon>
        <taxon>Eurotiomycetes</taxon>
        <taxon>Chaetothyriomycetidae</taxon>
        <taxon>Chaetothyriales</taxon>
        <taxon>Cyphellophoraceae</taxon>
        <taxon>Cyphellophora</taxon>
    </lineage>
</organism>
<keyword evidence="1" id="KW-0560">Oxidoreductase</keyword>
<dbReference type="FunFam" id="3.40.50.720:FF:000191">
    <property type="entry name" value="Methylglyoxal reductase (NADPH-dependent)"/>
    <property type="match status" value="1"/>
</dbReference>
<dbReference type="HOGENOM" id="CLU_007383_9_2_1"/>
<keyword evidence="5" id="KW-1185">Reference proteome</keyword>
<dbReference type="FunCoup" id="W2RP10">
    <property type="interactions" value="231"/>
</dbReference>
<feature type="domain" description="NAD-dependent epimerase/dehydratase" evidence="3">
    <location>
        <begin position="4"/>
        <end position="258"/>
    </location>
</feature>
<dbReference type="GeneID" id="19973582"/>
<dbReference type="eggNOG" id="KOG1502">
    <property type="taxonomic scope" value="Eukaryota"/>
</dbReference>